<sequence length="135" mass="15550">MKKETMPSEGRSQSQVFDFLGRLLYVCNSIELKLRWMHKHAGGIWVGKTSKELLNAVKKSVEQQQKDDKRSLGFVGAEMLDAIYTPRSNKDFKDAEKQGLFVFKTDYKIEGKGRLLRAKSKFAKFIDARNYLVDP</sequence>
<dbReference type="Proteomes" id="UP000190449">
    <property type="component" value="Unassembled WGS sequence"/>
</dbReference>
<organism evidence="1 2">
    <name type="scientific">Fibrobacter intestinalis</name>
    <dbReference type="NCBI Taxonomy" id="28122"/>
    <lineage>
        <taxon>Bacteria</taxon>
        <taxon>Pseudomonadati</taxon>
        <taxon>Fibrobacterota</taxon>
        <taxon>Fibrobacteria</taxon>
        <taxon>Fibrobacterales</taxon>
        <taxon>Fibrobacteraceae</taxon>
        <taxon>Fibrobacter</taxon>
    </lineage>
</organism>
<proteinExistence type="predicted"/>
<name>A0A1T4QI38_9BACT</name>
<evidence type="ECO:0000313" key="1">
    <source>
        <dbReference type="EMBL" id="SKA03460.1"/>
    </source>
</evidence>
<dbReference type="EMBL" id="FUWU01000048">
    <property type="protein sequence ID" value="SKA03460.1"/>
    <property type="molecule type" value="Genomic_DNA"/>
</dbReference>
<dbReference type="STRING" id="28122.SAMN02745108_02300"/>
<reference evidence="1 2" key="1">
    <citation type="submission" date="2017-02" db="EMBL/GenBank/DDBJ databases">
        <authorList>
            <person name="Peterson S.W."/>
        </authorList>
    </citation>
    <scope>NUCLEOTIDE SEQUENCE [LARGE SCALE GENOMIC DNA]</scope>
    <source>
        <strain evidence="1 2">ATCC 43854</strain>
    </source>
</reference>
<dbReference type="AlphaFoldDB" id="A0A1T4QI38"/>
<protein>
    <submittedName>
        <fullName evidence="1">Uncharacterized protein</fullName>
    </submittedName>
</protein>
<gene>
    <name evidence="1" type="ORF">SAMN02745108_02300</name>
</gene>
<evidence type="ECO:0000313" key="2">
    <source>
        <dbReference type="Proteomes" id="UP000190449"/>
    </source>
</evidence>
<accession>A0A1T4QI38</accession>